<evidence type="ECO:0000313" key="2">
    <source>
        <dbReference type="Proteomes" id="UP000484842"/>
    </source>
</evidence>
<dbReference type="RefSeq" id="WP_152872199.1">
    <property type="nucleotide sequence ID" value="NZ_WBSL01000010.1"/>
</dbReference>
<keyword evidence="2" id="KW-1185">Reference proteome</keyword>
<accession>A0A7X1TSY3</accession>
<evidence type="ECO:0000313" key="1">
    <source>
        <dbReference type="EMBL" id="MPY67857.1"/>
    </source>
</evidence>
<organism evidence="1 2">
    <name type="scientific">Deinococcus terrestris</name>
    <dbReference type="NCBI Taxonomy" id="2651870"/>
    <lineage>
        <taxon>Bacteria</taxon>
        <taxon>Thermotogati</taxon>
        <taxon>Deinococcota</taxon>
        <taxon>Deinococci</taxon>
        <taxon>Deinococcales</taxon>
        <taxon>Deinococcaceae</taxon>
        <taxon>Deinococcus</taxon>
    </lineage>
</organism>
<comment type="caution">
    <text evidence="1">The sequence shown here is derived from an EMBL/GenBank/DDBJ whole genome shotgun (WGS) entry which is preliminary data.</text>
</comment>
<dbReference type="EMBL" id="WBSL01000010">
    <property type="protein sequence ID" value="MPY67857.1"/>
    <property type="molecule type" value="Genomic_DNA"/>
</dbReference>
<gene>
    <name evidence="1" type="ORF">F8S09_14400</name>
</gene>
<name>A0A7X1TSY3_9DEIO</name>
<proteinExistence type="predicted"/>
<dbReference type="Proteomes" id="UP000484842">
    <property type="component" value="Unassembled WGS sequence"/>
</dbReference>
<dbReference type="AlphaFoldDB" id="A0A7X1TSY3"/>
<reference evidence="1 2" key="1">
    <citation type="submission" date="2019-10" db="EMBL/GenBank/DDBJ databases">
        <title>Deinococcus sp. isolated from soil.</title>
        <authorList>
            <person name="Li Y."/>
            <person name="Wang J."/>
        </authorList>
    </citation>
    <scope>NUCLEOTIDE SEQUENCE [LARGE SCALE GENOMIC DNA]</scope>
    <source>
        <strain evidence="1 2">SDU3-2</strain>
    </source>
</reference>
<protein>
    <submittedName>
        <fullName evidence="1">Arginase</fullName>
    </submittedName>
</protein>
<sequence length="226" mass="24789">MLLSIDWDAFSGTRELVFDAPIWGTRDREADRVAAWRERARQRDPQAPGWSALDADFPLYPGWEALERYAGVPAHVTLTHADAWEWLAAHPGAHVLNVDSHHDLVSFSGDPTRVRPGNWAGLALASGRAGGYTCLYPSWHAGLPVAEGYDLGRTWGEVTPLLAPEVRDRVTLTRGLRWPDPAEVTALLLVQSPAWTNPAHDPAFSRLARRLGATPLTPPLDRSAAG</sequence>